<feature type="domain" description="C2H2-type" evidence="3">
    <location>
        <begin position="92"/>
        <end position="121"/>
    </location>
</feature>
<dbReference type="InterPro" id="IPR059095">
    <property type="entry name" value="Znf_C2H2_17_2nd"/>
</dbReference>
<dbReference type="OrthoDB" id="5305647at2759"/>
<dbReference type="PANTHER" id="PTHR46179:SF24">
    <property type="entry name" value="C2H2-TYPE DOMAIN-CONTAINING PROTEIN"/>
    <property type="match status" value="1"/>
</dbReference>
<organism evidence="4 5">
    <name type="scientific">Patellaria atrata CBS 101060</name>
    <dbReference type="NCBI Taxonomy" id="1346257"/>
    <lineage>
        <taxon>Eukaryota</taxon>
        <taxon>Fungi</taxon>
        <taxon>Dikarya</taxon>
        <taxon>Ascomycota</taxon>
        <taxon>Pezizomycotina</taxon>
        <taxon>Dothideomycetes</taxon>
        <taxon>Dothideomycetes incertae sedis</taxon>
        <taxon>Patellariales</taxon>
        <taxon>Patellariaceae</taxon>
        <taxon>Patellaria</taxon>
    </lineage>
</organism>
<evidence type="ECO:0000313" key="5">
    <source>
        <dbReference type="Proteomes" id="UP000799429"/>
    </source>
</evidence>
<feature type="compositionally biased region" description="Basic and acidic residues" evidence="2">
    <location>
        <begin position="12"/>
        <end position="22"/>
    </location>
</feature>
<comment type="caution">
    <text evidence="4">The sequence shown here is derived from an EMBL/GenBank/DDBJ whole genome shotgun (WGS) entry which is preliminary data.</text>
</comment>
<reference evidence="4" key="1">
    <citation type="journal article" date="2020" name="Stud. Mycol.">
        <title>101 Dothideomycetes genomes: a test case for predicting lifestyles and emergence of pathogens.</title>
        <authorList>
            <person name="Haridas S."/>
            <person name="Albert R."/>
            <person name="Binder M."/>
            <person name="Bloem J."/>
            <person name="Labutti K."/>
            <person name="Salamov A."/>
            <person name="Andreopoulos B."/>
            <person name="Baker S."/>
            <person name="Barry K."/>
            <person name="Bills G."/>
            <person name="Bluhm B."/>
            <person name="Cannon C."/>
            <person name="Castanera R."/>
            <person name="Culley D."/>
            <person name="Daum C."/>
            <person name="Ezra D."/>
            <person name="Gonzalez J."/>
            <person name="Henrissat B."/>
            <person name="Kuo A."/>
            <person name="Liang C."/>
            <person name="Lipzen A."/>
            <person name="Lutzoni F."/>
            <person name="Magnuson J."/>
            <person name="Mondo S."/>
            <person name="Nolan M."/>
            <person name="Ohm R."/>
            <person name="Pangilinan J."/>
            <person name="Park H.-J."/>
            <person name="Ramirez L."/>
            <person name="Alfaro M."/>
            <person name="Sun H."/>
            <person name="Tritt A."/>
            <person name="Yoshinaga Y."/>
            <person name="Zwiers L.-H."/>
            <person name="Turgeon B."/>
            <person name="Goodwin S."/>
            <person name="Spatafora J."/>
            <person name="Crous P."/>
            <person name="Grigoriev I."/>
        </authorList>
    </citation>
    <scope>NUCLEOTIDE SEQUENCE</scope>
    <source>
        <strain evidence="4">CBS 101060</strain>
    </source>
</reference>
<name>A0A9P4S3A6_9PEZI</name>
<dbReference type="Proteomes" id="UP000799429">
    <property type="component" value="Unassembled WGS sequence"/>
</dbReference>
<feature type="coiled-coil region" evidence="1">
    <location>
        <begin position="177"/>
        <end position="204"/>
    </location>
</feature>
<dbReference type="InterPro" id="IPR059009">
    <property type="entry name" value="Znf_C2H2_17_1st"/>
</dbReference>
<feature type="region of interest" description="Disordered" evidence="2">
    <location>
        <begin position="1"/>
        <end position="22"/>
    </location>
</feature>
<dbReference type="SMART" id="SM00355">
    <property type="entry name" value="ZnF_C2H2"/>
    <property type="match status" value="3"/>
</dbReference>
<dbReference type="InterPro" id="IPR051061">
    <property type="entry name" value="Zinc_finger_trans_reg"/>
</dbReference>
<dbReference type="GO" id="GO:0006357">
    <property type="term" value="P:regulation of transcription by RNA polymerase II"/>
    <property type="evidence" value="ECO:0007669"/>
    <property type="project" value="TreeGrafter"/>
</dbReference>
<feature type="region of interest" description="Disordered" evidence="2">
    <location>
        <begin position="143"/>
        <end position="172"/>
    </location>
</feature>
<dbReference type="InterPro" id="IPR013087">
    <property type="entry name" value="Znf_C2H2_type"/>
</dbReference>
<evidence type="ECO:0000256" key="1">
    <source>
        <dbReference type="SAM" id="Coils"/>
    </source>
</evidence>
<proteinExistence type="predicted"/>
<feature type="domain" description="C2H2-type" evidence="3">
    <location>
        <begin position="31"/>
        <end position="51"/>
    </location>
</feature>
<feature type="compositionally biased region" description="Basic residues" evidence="2">
    <location>
        <begin position="1"/>
        <end position="11"/>
    </location>
</feature>
<protein>
    <recommendedName>
        <fullName evidence="3">C2H2-type domain-containing protein</fullName>
    </recommendedName>
</protein>
<dbReference type="AlphaFoldDB" id="A0A9P4S3A6"/>
<sequence>MFSPPRRGHSYKRTESPERNEENKMICTRSAKCSHLTFDRKCEWNKHMDKHDRPYKCKHQGCEKIQGFTYSGGLLRHQREVHKLYGGTRQSLFCPYNECKRSSGQGFTRKENLHEHIRRVHRKASGFSDEVKVEGEVAGALVASPTQADEELSESERPGQKRQRLTGADPADLRAEIKRLRRQNQEKDQRLLNLENAVMRLQQGDRG</sequence>
<evidence type="ECO:0000259" key="3">
    <source>
        <dbReference type="SMART" id="SM00355"/>
    </source>
</evidence>
<evidence type="ECO:0000256" key="2">
    <source>
        <dbReference type="SAM" id="MobiDB-lite"/>
    </source>
</evidence>
<accession>A0A9P4S3A6</accession>
<keyword evidence="5" id="KW-1185">Reference proteome</keyword>
<dbReference type="Pfam" id="PF26176">
    <property type="entry name" value="zf_C2H2_17_2"/>
    <property type="match status" value="1"/>
</dbReference>
<dbReference type="GO" id="GO:0005634">
    <property type="term" value="C:nucleus"/>
    <property type="evidence" value="ECO:0007669"/>
    <property type="project" value="TreeGrafter"/>
</dbReference>
<evidence type="ECO:0000313" key="4">
    <source>
        <dbReference type="EMBL" id="KAF2835411.1"/>
    </source>
</evidence>
<dbReference type="Gene3D" id="3.30.160.60">
    <property type="entry name" value="Classic Zinc Finger"/>
    <property type="match status" value="2"/>
</dbReference>
<dbReference type="EMBL" id="MU006109">
    <property type="protein sequence ID" value="KAF2835411.1"/>
    <property type="molecule type" value="Genomic_DNA"/>
</dbReference>
<dbReference type="Pfam" id="PF26177">
    <property type="entry name" value="zf_C2H2_17_1st"/>
    <property type="match status" value="1"/>
</dbReference>
<feature type="domain" description="C2H2-type" evidence="3">
    <location>
        <begin position="55"/>
        <end position="82"/>
    </location>
</feature>
<keyword evidence="1" id="KW-0175">Coiled coil</keyword>
<gene>
    <name evidence="4" type="ORF">M501DRAFT_941987</name>
</gene>
<dbReference type="PANTHER" id="PTHR46179">
    <property type="entry name" value="ZINC FINGER PROTEIN"/>
    <property type="match status" value="1"/>
</dbReference>